<reference evidence="9" key="1">
    <citation type="submission" date="2019-02" db="EMBL/GenBank/DDBJ databases">
        <title>Halonotius sp. a new haloarchaeum isolated from saline soil.</title>
        <authorList>
            <person name="Duran-Viseras A."/>
            <person name="Sanchez-Porro C."/>
            <person name="Ventosa A."/>
        </authorList>
    </citation>
    <scope>NUCLEOTIDE SEQUENCE</scope>
    <source>
        <strain evidence="9">F15B</strain>
    </source>
</reference>
<dbReference type="SUPFAM" id="SSF52413">
    <property type="entry name" value="UDP-glucose/GDP-mannose dehydrogenase C-terminal domain"/>
    <property type="match status" value="1"/>
</dbReference>
<evidence type="ECO:0000256" key="5">
    <source>
        <dbReference type="ARBA" id="ARBA00030172"/>
    </source>
</evidence>
<dbReference type="SMART" id="SM00984">
    <property type="entry name" value="UDPG_MGDP_dh_C"/>
    <property type="match status" value="1"/>
</dbReference>
<dbReference type="RefSeq" id="WP_142980377.1">
    <property type="nucleotide sequence ID" value="NZ_RKLU01000005.1"/>
</dbReference>
<dbReference type="InterPro" id="IPR036220">
    <property type="entry name" value="UDP-Glc/GDP-Man_DH_C_sf"/>
</dbReference>
<dbReference type="NCBIfam" id="TIGR03026">
    <property type="entry name" value="NDP-sugDHase"/>
    <property type="match status" value="1"/>
</dbReference>
<protein>
    <recommendedName>
        <fullName evidence="2">UDP-N-acetyl-D-mannosamine dehydrogenase</fullName>
        <ecNumber evidence="1">1.1.1.336</ecNumber>
    </recommendedName>
    <alternativeName>
        <fullName evidence="5">UDP-ManNAc 6-dehydrogenase</fullName>
    </alternativeName>
</protein>
<dbReference type="GO" id="GO:0000271">
    <property type="term" value="P:polysaccharide biosynthetic process"/>
    <property type="evidence" value="ECO:0007669"/>
    <property type="project" value="InterPro"/>
</dbReference>
<comment type="similarity">
    <text evidence="7">Belongs to the UDP-glucose/GDP-mannose dehydrogenase family.</text>
</comment>
<dbReference type="InterPro" id="IPR014027">
    <property type="entry name" value="UDP-Glc/GDP-Man_DH_C"/>
</dbReference>
<dbReference type="InterPro" id="IPR014026">
    <property type="entry name" value="UDP-Glc/GDP-Man_DH_dimer"/>
</dbReference>
<dbReference type="SUPFAM" id="SSF51735">
    <property type="entry name" value="NAD(P)-binding Rossmann-fold domains"/>
    <property type="match status" value="1"/>
</dbReference>
<organism evidence="9 10">
    <name type="scientific">Halonotius terrestris</name>
    <dbReference type="NCBI Taxonomy" id="2487750"/>
    <lineage>
        <taxon>Archaea</taxon>
        <taxon>Methanobacteriati</taxon>
        <taxon>Methanobacteriota</taxon>
        <taxon>Stenosarchaea group</taxon>
        <taxon>Halobacteria</taxon>
        <taxon>Halobacteriales</taxon>
        <taxon>Haloferacaceae</taxon>
        <taxon>Halonotius</taxon>
    </lineage>
</organism>
<evidence type="ECO:0000259" key="8">
    <source>
        <dbReference type="SMART" id="SM00984"/>
    </source>
</evidence>
<evidence type="ECO:0000256" key="2">
    <source>
        <dbReference type="ARBA" id="ARBA00016796"/>
    </source>
</evidence>
<name>A0A8J8PAK6_9EURY</name>
<dbReference type="Proteomes" id="UP000705823">
    <property type="component" value="Unassembled WGS sequence"/>
</dbReference>
<dbReference type="PANTHER" id="PTHR43491:SF1">
    <property type="entry name" value="UDP-N-ACETYL-D-MANNOSAMINE DEHYDROGENASE"/>
    <property type="match status" value="1"/>
</dbReference>
<dbReference type="PIRSF" id="PIRSF000124">
    <property type="entry name" value="UDPglc_GDPman_dh"/>
    <property type="match status" value="1"/>
</dbReference>
<dbReference type="InterPro" id="IPR008927">
    <property type="entry name" value="6-PGluconate_DH-like_C_sf"/>
</dbReference>
<dbReference type="InterPro" id="IPR001732">
    <property type="entry name" value="UDP-Glc/GDP-Man_DH_N"/>
</dbReference>
<accession>A0A8J8PAK6</accession>
<dbReference type="Pfam" id="PF03720">
    <property type="entry name" value="UDPG_MGDP_dh_C"/>
    <property type="match status" value="1"/>
</dbReference>
<dbReference type="InterPro" id="IPR028359">
    <property type="entry name" value="UDP_ManNAc/GlcNAc_DH"/>
</dbReference>
<dbReference type="Pfam" id="PF00984">
    <property type="entry name" value="UDPG_MGDP_dh"/>
    <property type="match status" value="1"/>
</dbReference>
<dbReference type="SUPFAM" id="SSF48179">
    <property type="entry name" value="6-phosphogluconate dehydrogenase C-terminal domain-like"/>
    <property type="match status" value="1"/>
</dbReference>
<comment type="caution">
    <text evidence="9">The sequence shown here is derived from an EMBL/GenBank/DDBJ whole genome shotgun (WGS) entry which is preliminary data.</text>
</comment>
<evidence type="ECO:0000256" key="7">
    <source>
        <dbReference type="PIRNR" id="PIRNR000124"/>
    </source>
</evidence>
<evidence type="ECO:0000256" key="4">
    <source>
        <dbReference type="ARBA" id="ARBA00023027"/>
    </source>
</evidence>
<dbReference type="PANTHER" id="PTHR43491">
    <property type="entry name" value="UDP-N-ACETYL-D-MANNOSAMINE DEHYDROGENASE"/>
    <property type="match status" value="1"/>
</dbReference>
<evidence type="ECO:0000313" key="10">
    <source>
        <dbReference type="Proteomes" id="UP000705823"/>
    </source>
</evidence>
<dbReference type="Pfam" id="PF03721">
    <property type="entry name" value="UDPG_MGDP_dh_N"/>
    <property type="match status" value="1"/>
</dbReference>
<dbReference type="GO" id="GO:0051287">
    <property type="term" value="F:NAD binding"/>
    <property type="evidence" value="ECO:0007669"/>
    <property type="project" value="InterPro"/>
</dbReference>
<keyword evidence="3" id="KW-0560">Oxidoreductase</keyword>
<dbReference type="PIRSF" id="PIRSF500136">
    <property type="entry name" value="UDP_ManNAc_DH"/>
    <property type="match status" value="1"/>
</dbReference>
<proteinExistence type="inferred from homology"/>
<dbReference type="EC" id="1.1.1.336" evidence="1"/>
<keyword evidence="10" id="KW-1185">Reference proteome</keyword>
<gene>
    <name evidence="9" type="ORF">EGH24_11975</name>
</gene>
<dbReference type="OrthoDB" id="372050at2157"/>
<dbReference type="InterPro" id="IPR017476">
    <property type="entry name" value="UDP-Glc/GDP-Man"/>
</dbReference>
<evidence type="ECO:0000313" key="9">
    <source>
        <dbReference type="EMBL" id="TQQ79341.1"/>
    </source>
</evidence>
<dbReference type="AlphaFoldDB" id="A0A8J8PAK6"/>
<sequence>MSRTSAASSTATATTQPRVGVVGLGYVGLPLSLAMHAAGYEVVGVDVDDTKVAELSGGRSTISDVADDAVAGAVDEGLSFTTDYSALADVDAVSICVPTPLGKSETPDLSFVIDAVERLAGVVPEGCTIILESTVYPGATSEIIGDILTDNGLVLGEDIYVAFSPERIDPGNKDYEPTSIPKVLGGITEACGDHAAALYQPVFDEVVRVDAATEAELVKLLENTFRAVNIGLINELAQVAHELDVNIWNVIDAAATKPFGFMPFYPGPGLGGHCIPIDPFFLSWKAGQQGIDMPFIEHADSVNRGMPGHVVDRVVKQLNTRGTALSNADILVLGVAYKPDVSDTRESAAIDIIDQLTDWESTVTYHDPHVPTLDVRETTYESVPLTPQRLAAADCVLLVTDHSVFDLDEIVAESSLVFDTRNATSEYEADNVVRL</sequence>
<dbReference type="EMBL" id="RKLU01000005">
    <property type="protein sequence ID" value="TQQ79341.1"/>
    <property type="molecule type" value="Genomic_DNA"/>
</dbReference>
<dbReference type="GO" id="GO:0016628">
    <property type="term" value="F:oxidoreductase activity, acting on the CH-CH group of donors, NAD or NADP as acceptor"/>
    <property type="evidence" value="ECO:0007669"/>
    <property type="project" value="InterPro"/>
</dbReference>
<comment type="catalytic activity">
    <reaction evidence="6">
        <text>UDP-N-acetyl-alpha-D-mannosamine + 2 NAD(+) + H2O = UDP-N-acetyl-alpha-D-mannosaminouronate + 2 NADH + 3 H(+)</text>
        <dbReference type="Rhea" id="RHEA:25780"/>
        <dbReference type="ChEBI" id="CHEBI:15377"/>
        <dbReference type="ChEBI" id="CHEBI:15378"/>
        <dbReference type="ChEBI" id="CHEBI:57540"/>
        <dbReference type="ChEBI" id="CHEBI:57945"/>
        <dbReference type="ChEBI" id="CHEBI:68623"/>
        <dbReference type="ChEBI" id="CHEBI:70731"/>
        <dbReference type="EC" id="1.1.1.336"/>
    </reaction>
</comment>
<evidence type="ECO:0000256" key="1">
    <source>
        <dbReference type="ARBA" id="ARBA00012935"/>
    </source>
</evidence>
<evidence type="ECO:0000256" key="6">
    <source>
        <dbReference type="ARBA" id="ARBA00049130"/>
    </source>
</evidence>
<dbReference type="Gene3D" id="3.40.50.720">
    <property type="entry name" value="NAD(P)-binding Rossmann-like Domain"/>
    <property type="match status" value="2"/>
</dbReference>
<dbReference type="InterPro" id="IPR036291">
    <property type="entry name" value="NAD(P)-bd_dom_sf"/>
</dbReference>
<feature type="domain" description="UDP-glucose/GDP-mannose dehydrogenase C-terminal" evidence="8">
    <location>
        <begin position="331"/>
        <end position="426"/>
    </location>
</feature>
<evidence type="ECO:0000256" key="3">
    <source>
        <dbReference type="ARBA" id="ARBA00023002"/>
    </source>
</evidence>
<dbReference type="GO" id="GO:0089714">
    <property type="term" value="F:UDP-N-acetyl-D-mannosamine dehydrogenase activity"/>
    <property type="evidence" value="ECO:0007669"/>
    <property type="project" value="UniProtKB-EC"/>
</dbReference>
<keyword evidence="4" id="KW-0520">NAD</keyword>